<dbReference type="GO" id="GO:0005929">
    <property type="term" value="C:cilium"/>
    <property type="evidence" value="ECO:0007669"/>
    <property type="project" value="TreeGrafter"/>
</dbReference>
<evidence type="ECO:0000313" key="7">
    <source>
        <dbReference type="EMBL" id="CAD7244557.1"/>
    </source>
</evidence>
<dbReference type="PRINTS" id="PR01573">
    <property type="entry name" value="SUPERTUBBY"/>
</dbReference>
<dbReference type="EMBL" id="CAJPEV010000659">
    <property type="protein sequence ID" value="CAG0887353.1"/>
    <property type="molecule type" value="Genomic_DNA"/>
</dbReference>
<dbReference type="OrthoDB" id="8775810at2759"/>
<dbReference type="InterPro" id="IPR018066">
    <property type="entry name" value="Tubby_C_CS"/>
</dbReference>
<dbReference type="Pfam" id="PF01359">
    <property type="entry name" value="Transposase_1"/>
    <property type="match status" value="1"/>
</dbReference>
<dbReference type="AlphaFoldDB" id="A0A7R8X5R0"/>
<evidence type="ECO:0000256" key="5">
    <source>
        <dbReference type="SAM" id="MobiDB-lite"/>
    </source>
</evidence>
<dbReference type="PANTHER" id="PTHR16517:SF7">
    <property type="entry name" value="PROTEIN KING TUBBY"/>
    <property type="match status" value="1"/>
</dbReference>
<comment type="subcellular location">
    <subcellularLocation>
        <location evidence="2">Cytoplasm</location>
    </subcellularLocation>
    <subcellularLocation>
        <location evidence="1">Nucleus</location>
    </subcellularLocation>
</comment>
<organism evidence="7">
    <name type="scientific">Darwinula stevensoni</name>
    <dbReference type="NCBI Taxonomy" id="69355"/>
    <lineage>
        <taxon>Eukaryota</taxon>
        <taxon>Metazoa</taxon>
        <taxon>Ecdysozoa</taxon>
        <taxon>Arthropoda</taxon>
        <taxon>Crustacea</taxon>
        <taxon>Oligostraca</taxon>
        <taxon>Ostracoda</taxon>
        <taxon>Podocopa</taxon>
        <taxon>Podocopida</taxon>
        <taxon>Darwinulocopina</taxon>
        <taxon>Darwinuloidea</taxon>
        <taxon>Darwinulidae</taxon>
        <taxon>Darwinula</taxon>
    </lineage>
</organism>
<accession>A0A7R8X5R0</accession>
<dbReference type="GO" id="GO:0003676">
    <property type="term" value="F:nucleic acid binding"/>
    <property type="evidence" value="ECO:0007669"/>
    <property type="project" value="InterPro"/>
</dbReference>
<evidence type="ECO:0000256" key="2">
    <source>
        <dbReference type="ARBA" id="ARBA00004496"/>
    </source>
</evidence>
<gene>
    <name evidence="7" type="ORF">DSTB1V02_LOCUS4451</name>
</gene>
<feature type="region of interest" description="Disordered" evidence="5">
    <location>
        <begin position="353"/>
        <end position="376"/>
    </location>
</feature>
<protein>
    <recommendedName>
        <fullName evidence="6">Tubby C-terminal domain-containing protein</fullName>
    </recommendedName>
</protein>
<dbReference type="FunFam" id="3.20.90.10:FF:000001">
    <property type="entry name" value="Tubby-like protein"/>
    <property type="match status" value="1"/>
</dbReference>
<dbReference type="EMBL" id="LR900176">
    <property type="protein sequence ID" value="CAD7244557.1"/>
    <property type="molecule type" value="Genomic_DNA"/>
</dbReference>
<keyword evidence="4" id="KW-0963">Cytoplasm</keyword>
<dbReference type="InterPro" id="IPR036397">
    <property type="entry name" value="RNaseH_sf"/>
</dbReference>
<dbReference type="InterPro" id="IPR001888">
    <property type="entry name" value="Transposase_1"/>
</dbReference>
<dbReference type="InterPro" id="IPR025659">
    <property type="entry name" value="Tubby-like_C"/>
</dbReference>
<name>A0A7R8X5R0_9CRUS</name>
<dbReference type="GO" id="GO:0005634">
    <property type="term" value="C:nucleus"/>
    <property type="evidence" value="ECO:0007669"/>
    <property type="project" value="UniProtKB-SubCell"/>
</dbReference>
<feature type="region of interest" description="Disordered" evidence="5">
    <location>
        <begin position="301"/>
        <end position="340"/>
    </location>
</feature>
<feature type="compositionally biased region" description="Acidic residues" evidence="5">
    <location>
        <begin position="303"/>
        <end position="312"/>
    </location>
</feature>
<dbReference type="GO" id="GO:0061512">
    <property type="term" value="P:protein localization to cilium"/>
    <property type="evidence" value="ECO:0007669"/>
    <property type="project" value="TreeGrafter"/>
</dbReference>
<dbReference type="InterPro" id="IPR000007">
    <property type="entry name" value="Tubby_C"/>
</dbReference>
<evidence type="ECO:0000313" key="8">
    <source>
        <dbReference type="Proteomes" id="UP000677054"/>
    </source>
</evidence>
<comment type="similarity">
    <text evidence="3">Belongs to the TUB family.</text>
</comment>
<evidence type="ECO:0000256" key="3">
    <source>
        <dbReference type="ARBA" id="ARBA00007129"/>
    </source>
</evidence>
<dbReference type="GO" id="GO:0005737">
    <property type="term" value="C:cytoplasm"/>
    <property type="evidence" value="ECO:0007669"/>
    <property type="project" value="UniProtKB-SubCell"/>
</dbReference>
<dbReference type="PANTHER" id="PTHR16517">
    <property type="entry name" value="TUBBY-RELATED"/>
    <property type="match status" value="1"/>
</dbReference>
<evidence type="ECO:0000259" key="6">
    <source>
        <dbReference type="Pfam" id="PF01167"/>
    </source>
</evidence>
<sequence>MKGSEILRELQATYDEHAPGKTMVNKWISRFESGNFSVHDDPREGRPRSSTDDQNVAAVKAAIDNDGRITQEKLGAMLKIGQEAVSRILNRLGYTKKSARWKITTGDEAWFYKSEPETKKQSRVWSAKGAVPPIKAIRQKTATKTMFAIFFNFDGIVASVPLEKGQTMTSAVYTTKCLPEVLKNIRRGRPKIPGKRNKDPLSGMMSAPPGAMDEDVTGVRQQKINKQRQLLEAKQKQKRRIDNPLQVNAESDGLPTVQVLPVLGPRSDEVSDEDLHDPHSSNNYLPGEEMKQLNLGRAFGSMEPEDEDEESTPLESEPGRFGYNEESKMSNPRNPPPSQPRTLAEFVNGHRNISNGANHESNHAPPGMSAGGSRETTTRFTGDAIPEMPSNLEEFIMCPAPENVLIKCRITRDRKGMDRGIYPTYFLHLERDDGRKASMFLLAGRKRKKSTTSNYLISIDPTDLSRGGDAYIGKLRSNLLGTHFTLFDQGESPSKPGIPSERLRLELIAVIYETNVLGFKGPRKMTVIMPGMTGDKKHVAIRPNSDRDGIIDMYKMQNMEQIIVLHNKSPVWNEESQSYVLNFHGRVTQASVKNFQIVHDSDTEYVVMQFGRVSEDVFTMDFRYPMCALQAFAVALSSFDGKIACE</sequence>
<dbReference type="PROSITE" id="PS01200">
    <property type="entry name" value="TUB_1"/>
    <property type="match status" value="1"/>
</dbReference>
<evidence type="ECO:0000256" key="4">
    <source>
        <dbReference type="ARBA" id="ARBA00022490"/>
    </source>
</evidence>
<feature type="region of interest" description="Disordered" evidence="5">
    <location>
        <begin position="230"/>
        <end position="288"/>
    </location>
</feature>
<feature type="domain" description="Tubby C-terminal" evidence="6">
    <location>
        <begin position="398"/>
        <end position="640"/>
    </location>
</feature>
<dbReference type="SUPFAM" id="SSF54518">
    <property type="entry name" value="Tubby C-terminal domain-like"/>
    <property type="match status" value="1"/>
</dbReference>
<evidence type="ECO:0000256" key="1">
    <source>
        <dbReference type="ARBA" id="ARBA00004123"/>
    </source>
</evidence>
<dbReference type="Proteomes" id="UP000677054">
    <property type="component" value="Unassembled WGS sequence"/>
</dbReference>
<reference evidence="7" key="1">
    <citation type="submission" date="2020-11" db="EMBL/GenBank/DDBJ databases">
        <authorList>
            <person name="Tran Van P."/>
        </authorList>
    </citation>
    <scope>NUCLEOTIDE SEQUENCE</scope>
</reference>
<dbReference type="Gene3D" id="3.20.90.10">
    <property type="entry name" value="Tubby Protein, Chain A"/>
    <property type="match status" value="1"/>
</dbReference>
<dbReference type="Gene3D" id="3.30.420.10">
    <property type="entry name" value="Ribonuclease H-like superfamily/Ribonuclease H"/>
    <property type="match status" value="1"/>
</dbReference>
<proteinExistence type="inferred from homology"/>
<keyword evidence="8" id="KW-1185">Reference proteome</keyword>
<dbReference type="Pfam" id="PF01167">
    <property type="entry name" value="Tub"/>
    <property type="match status" value="1"/>
</dbReference>